<dbReference type="EMBL" id="SOZI01000088">
    <property type="protein sequence ID" value="TNY19656.1"/>
    <property type="molecule type" value="Genomic_DNA"/>
</dbReference>
<proteinExistence type="predicted"/>
<evidence type="ECO:0008006" key="4">
    <source>
        <dbReference type="Google" id="ProtNLM"/>
    </source>
</evidence>
<reference evidence="2 3" key="1">
    <citation type="submission" date="2019-03" db="EMBL/GenBank/DDBJ databases">
        <title>Rhodosporidium diobovatum UCD-FST 08-225 genome sequencing, assembly, and annotation.</title>
        <authorList>
            <person name="Fakankun I.U."/>
            <person name="Fristensky B."/>
            <person name="Levin D.B."/>
        </authorList>
    </citation>
    <scope>NUCLEOTIDE SEQUENCE [LARGE SCALE GENOMIC DNA]</scope>
    <source>
        <strain evidence="2 3">UCD-FST 08-225</strain>
    </source>
</reference>
<protein>
    <recommendedName>
        <fullName evidence="4">Myb-like domain-containing protein</fullName>
    </recommendedName>
</protein>
<gene>
    <name evidence="2" type="ORF">DMC30DRAFT_417665</name>
</gene>
<organism evidence="2 3">
    <name type="scientific">Rhodotorula diobovata</name>
    <dbReference type="NCBI Taxonomy" id="5288"/>
    <lineage>
        <taxon>Eukaryota</taxon>
        <taxon>Fungi</taxon>
        <taxon>Dikarya</taxon>
        <taxon>Basidiomycota</taxon>
        <taxon>Pucciniomycotina</taxon>
        <taxon>Microbotryomycetes</taxon>
        <taxon>Sporidiobolales</taxon>
        <taxon>Sporidiobolaceae</taxon>
        <taxon>Rhodotorula</taxon>
    </lineage>
</organism>
<evidence type="ECO:0000313" key="2">
    <source>
        <dbReference type="EMBL" id="TNY19656.1"/>
    </source>
</evidence>
<name>A0A5C5FTS4_9BASI</name>
<feature type="compositionally biased region" description="Low complexity" evidence="1">
    <location>
        <begin position="50"/>
        <end position="111"/>
    </location>
</feature>
<feature type="region of interest" description="Disordered" evidence="1">
    <location>
        <begin position="150"/>
        <end position="198"/>
    </location>
</feature>
<dbReference type="AlphaFoldDB" id="A0A5C5FTS4"/>
<feature type="region of interest" description="Disordered" evidence="1">
    <location>
        <begin position="1"/>
        <end position="115"/>
    </location>
</feature>
<evidence type="ECO:0000256" key="1">
    <source>
        <dbReference type="SAM" id="MobiDB-lite"/>
    </source>
</evidence>
<feature type="compositionally biased region" description="Low complexity" evidence="1">
    <location>
        <begin position="284"/>
        <end position="300"/>
    </location>
</feature>
<sequence length="322" mass="32874">MESTGAPHGTRRASPSASPPAIQPSSDERSRRDDAQAAKRRKVETNLDHTTTPPVASTSAAAAQTPAPTAKSTSQARTSTPAPAPAGSPAASSTPSSARARNAAASSSFARWTDDESRRLIAARTAGLSNAAAAERLGRTVSACAQQWTKLRARDPELRTGNLSQPSGTASGEQADPSSSGPTPPPAPAPAARWRPEEDVEVVTLHAAGWTFDQIGHRLGRSGVACRLRSGTLREQALAIARSPRESASPATAGASPAPARSPQPDSVSASPRLPPFTAPPPLLGAAWTGPAADRALGALRRLRAPGPGPGPGTPREQAATT</sequence>
<feature type="compositionally biased region" description="Polar residues" evidence="1">
    <location>
        <begin position="161"/>
        <end position="172"/>
    </location>
</feature>
<evidence type="ECO:0000313" key="3">
    <source>
        <dbReference type="Proteomes" id="UP000311382"/>
    </source>
</evidence>
<keyword evidence="3" id="KW-1185">Reference proteome</keyword>
<feature type="compositionally biased region" description="Basic and acidic residues" evidence="1">
    <location>
        <begin position="26"/>
        <end position="47"/>
    </location>
</feature>
<feature type="region of interest" description="Disordered" evidence="1">
    <location>
        <begin position="240"/>
        <end position="322"/>
    </location>
</feature>
<feature type="compositionally biased region" description="Low complexity" evidence="1">
    <location>
        <begin position="247"/>
        <end position="272"/>
    </location>
</feature>
<feature type="compositionally biased region" description="Pro residues" evidence="1">
    <location>
        <begin position="273"/>
        <end position="283"/>
    </location>
</feature>
<comment type="caution">
    <text evidence="2">The sequence shown here is derived from an EMBL/GenBank/DDBJ whole genome shotgun (WGS) entry which is preliminary data.</text>
</comment>
<accession>A0A5C5FTS4</accession>
<dbReference type="Proteomes" id="UP000311382">
    <property type="component" value="Unassembled WGS sequence"/>
</dbReference>